<feature type="binding site" evidence="4">
    <location>
        <position position="231"/>
    </location>
    <ligand>
        <name>3-dehydroquinate</name>
        <dbReference type="ChEBI" id="CHEBI:32364"/>
    </ligand>
</feature>
<proteinExistence type="inferred from homology"/>
<keyword evidence="4" id="KW-0028">Amino-acid biosynthesis</keyword>
<evidence type="ECO:0000313" key="6">
    <source>
        <dbReference type="Proteomes" id="UP000602653"/>
    </source>
</evidence>
<accession>A0ABX7IGR0</accession>
<evidence type="ECO:0000256" key="3">
    <source>
        <dbReference type="ARBA" id="ARBA00023270"/>
    </source>
</evidence>
<comment type="function">
    <text evidence="4">Involved in the third step of the chorismate pathway, which leads to the biosynthesis of aromatic amino acids. Catalyzes the cis-dehydration of 3-dehydroquinate (DHQ) and introduces the first double bond of the aromatic ring to yield 3-dehydroshikimate.</text>
</comment>
<dbReference type="PANTHER" id="PTHR43699:SF1">
    <property type="entry name" value="3-DEHYDROQUINATE DEHYDRATASE"/>
    <property type="match status" value="1"/>
</dbReference>
<feature type="binding site" evidence="4">
    <location>
        <position position="212"/>
    </location>
    <ligand>
        <name>3-dehydroquinate</name>
        <dbReference type="ChEBI" id="CHEBI:32364"/>
    </ligand>
</feature>
<feature type="active site" description="Proton donor/acceptor" evidence="4">
    <location>
        <position position="143"/>
    </location>
</feature>
<sequence length="251" mass="27619">MIFSPGTRTIIVPLLGTTPAMLVEEAREAQRAGAHVIEWRVDMLFGEHPNFSFSHLGSEIIPLLIQATDIPLLLTIRTASQGGAVKVSEGRYRLLLAEMLDTLLQLRVPSERIGVDIEYWHRAAPDLSRRAQELGYTVVISDHNWISTPESDILRIMFDDMLAIEGVVAKLAVTAQNSDDVDRLLTVTREVTEETGRMVIAVAMSEQGRRARFVGWDYGSVATFAACSRPSAPGQPHIAELLAAQTEATEA</sequence>
<evidence type="ECO:0000256" key="1">
    <source>
        <dbReference type="ARBA" id="ARBA00001864"/>
    </source>
</evidence>
<dbReference type="HAMAP" id="MF_00214">
    <property type="entry name" value="AroD"/>
    <property type="match status" value="1"/>
</dbReference>
<dbReference type="CDD" id="cd00502">
    <property type="entry name" value="DHQase_I"/>
    <property type="match status" value="1"/>
</dbReference>
<dbReference type="Gene3D" id="3.20.20.70">
    <property type="entry name" value="Aldolase class I"/>
    <property type="match status" value="1"/>
</dbReference>
<comment type="pathway">
    <text evidence="4">Metabolic intermediate biosynthesis; chorismate biosynthesis; chorismate from D-erythrose 4-phosphate and phosphoenolpyruvate: step 3/7.</text>
</comment>
<protein>
    <recommendedName>
        <fullName evidence="4">3-dehydroquinate dehydratase</fullName>
        <shortName evidence="4">3-dehydroquinase</shortName>
        <ecNumber evidence="4">4.2.1.10</ecNumber>
    </recommendedName>
    <alternativeName>
        <fullName evidence="4">Type I DHQase</fullName>
    </alternativeName>
    <alternativeName>
        <fullName evidence="4">Type I dehydroquinase</fullName>
        <shortName evidence="4">DHQ1</shortName>
    </alternativeName>
</protein>
<dbReference type="SUPFAM" id="SSF51569">
    <property type="entry name" value="Aldolase"/>
    <property type="match status" value="1"/>
</dbReference>
<keyword evidence="3 4" id="KW-0704">Schiff base</keyword>
<feature type="active site" description="Schiff-base intermediate with substrate" evidence="4">
    <location>
        <position position="170"/>
    </location>
</feature>
<comment type="catalytic activity">
    <reaction evidence="1 4">
        <text>3-dehydroquinate = 3-dehydroshikimate + H2O</text>
        <dbReference type="Rhea" id="RHEA:21096"/>
        <dbReference type="ChEBI" id="CHEBI:15377"/>
        <dbReference type="ChEBI" id="CHEBI:16630"/>
        <dbReference type="ChEBI" id="CHEBI:32364"/>
        <dbReference type="EC" id="4.2.1.10"/>
    </reaction>
</comment>
<gene>
    <name evidence="4" type="primary">aroD</name>
    <name evidence="5" type="ORF">JTE88_00655</name>
</gene>
<dbReference type="InterPro" id="IPR013785">
    <property type="entry name" value="Aldolase_TIM"/>
</dbReference>
<keyword evidence="6" id="KW-1185">Reference proteome</keyword>
<dbReference type="EC" id="4.2.1.10" evidence="4"/>
<dbReference type="Proteomes" id="UP000602653">
    <property type="component" value="Chromosome"/>
</dbReference>
<dbReference type="RefSeq" id="WP_204424677.1">
    <property type="nucleotide sequence ID" value="NZ_CP070228.1"/>
</dbReference>
<organism evidence="5 6">
    <name type="scientific">Arcanobacterium phocisimile</name>
    <dbReference type="NCBI Taxonomy" id="1302235"/>
    <lineage>
        <taxon>Bacteria</taxon>
        <taxon>Bacillati</taxon>
        <taxon>Actinomycetota</taxon>
        <taxon>Actinomycetes</taxon>
        <taxon>Actinomycetales</taxon>
        <taxon>Actinomycetaceae</taxon>
        <taxon>Arcanobacterium</taxon>
    </lineage>
</organism>
<dbReference type="InterPro" id="IPR001381">
    <property type="entry name" value="DHquinase_I"/>
</dbReference>
<feature type="binding site" evidence="4">
    <location>
        <position position="235"/>
    </location>
    <ligand>
        <name>3-dehydroquinate</name>
        <dbReference type="ChEBI" id="CHEBI:32364"/>
    </ligand>
</feature>
<comment type="similarity">
    <text evidence="4">Belongs to the type-I 3-dehydroquinase family.</text>
</comment>
<feature type="binding site" evidence="4">
    <location>
        <position position="77"/>
    </location>
    <ligand>
        <name>3-dehydroquinate</name>
        <dbReference type="ChEBI" id="CHEBI:32364"/>
    </ligand>
</feature>
<comment type="caution">
    <text evidence="4">Lacks conserved residue(s) required for the propagation of feature annotation.</text>
</comment>
<dbReference type="EMBL" id="CP070228">
    <property type="protein sequence ID" value="QRV02308.1"/>
    <property type="molecule type" value="Genomic_DNA"/>
</dbReference>
<dbReference type="Pfam" id="PF01487">
    <property type="entry name" value="DHquinase_I"/>
    <property type="match status" value="1"/>
</dbReference>
<name>A0ABX7IGR0_9ACTO</name>
<comment type="subunit">
    <text evidence="4">Homodimer.</text>
</comment>
<feature type="binding site" evidence="4">
    <location>
        <begin position="38"/>
        <end position="40"/>
    </location>
    <ligand>
        <name>3-dehydroquinate</name>
        <dbReference type="ChEBI" id="CHEBI:32364"/>
    </ligand>
</feature>
<dbReference type="InterPro" id="IPR050146">
    <property type="entry name" value="Type-I_3-dehydroquinase"/>
</dbReference>
<evidence type="ECO:0000256" key="4">
    <source>
        <dbReference type="HAMAP-Rule" id="MF_00214"/>
    </source>
</evidence>
<evidence type="ECO:0000256" key="2">
    <source>
        <dbReference type="ARBA" id="ARBA00023239"/>
    </source>
</evidence>
<reference evidence="5 6" key="1">
    <citation type="submission" date="2021-02" db="EMBL/GenBank/DDBJ databases">
        <title>Complete Genome Sequence of Arcanobacterium phocisimile strain DSM 26142T from a harbour seal.</title>
        <authorList>
            <person name="Borowiak M."/>
            <person name="Alssahen M."/>
            <person name="Malorny B."/>
            <person name="Laemmler C."/>
            <person name="Siebert U."/>
            <person name="Ploetz M."/>
            <person name="Abdulmawjood A."/>
        </authorList>
    </citation>
    <scope>NUCLEOTIDE SEQUENCE [LARGE SCALE GENOMIC DNA]</scope>
    <source>
        <strain evidence="5 6">DSM 26142</strain>
    </source>
</reference>
<dbReference type="PANTHER" id="PTHR43699">
    <property type="entry name" value="3-DEHYDROQUINATE DEHYDRATASE"/>
    <property type="match status" value="1"/>
</dbReference>
<keyword evidence="2 4" id="KW-0456">Lyase</keyword>
<evidence type="ECO:0000313" key="5">
    <source>
        <dbReference type="EMBL" id="QRV02308.1"/>
    </source>
</evidence>
<keyword evidence="4" id="KW-0057">Aromatic amino acid biosynthesis</keyword>